<dbReference type="GO" id="GO:0003677">
    <property type="term" value="F:DNA binding"/>
    <property type="evidence" value="ECO:0007669"/>
    <property type="project" value="InterPro"/>
</dbReference>
<evidence type="ECO:0000259" key="1">
    <source>
        <dbReference type="SMART" id="SM00966"/>
    </source>
</evidence>
<evidence type="ECO:0000313" key="3">
    <source>
        <dbReference type="Proteomes" id="UP000034696"/>
    </source>
</evidence>
<dbReference type="Gene3D" id="2.10.260.10">
    <property type="match status" value="1"/>
</dbReference>
<dbReference type="AlphaFoldDB" id="A0A0G1PEM9"/>
<name>A0A0G1PEM9_9BACT</name>
<dbReference type="SMART" id="SM00966">
    <property type="entry name" value="SpoVT_AbrB"/>
    <property type="match status" value="1"/>
</dbReference>
<dbReference type="InterPro" id="IPR037914">
    <property type="entry name" value="SpoVT-AbrB_sf"/>
</dbReference>
<evidence type="ECO:0000313" key="2">
    <source>
        <dbReference type="EMBL" id="KKU03888.1"/>
    </source>
</evidence>
<dbReference type="Pfam" id="PF04014">
    <property type="entry name" value="MazE_antitoxin"/>
    <property type="match status" value="1"/>
</dbReference>
<dbReference type="InterPro" id="IPR007159">
    <property type="entry name" value="SpoVT-AbrB_dom"/>
</dbReference>
<dbReference type="EMBL" id="LCKT01000032">
    <property type="protein sequence ID" value="KKU03888.1"/>
    <property type="molecule type" value="Genomic_DNA"/>
</dbReference>
<sequence length="101" mass="11137">MVQETRPAPLVTIKTKYQVTLPTSIRRKADVSVGDILEAKVEGKKITLTPKSLIDRELSLALEDVKAGRLSPVFSTAEAGLRWLHAGVKKVHSKKPARHKT</sequence>
<dbReference type="Proteomes" id="UP000034696">
    <property type="component" value="Unassembled WGS sequence"/>
</dbReference>
<comment type="caution">
    <text evidence="2">The sequence shown here is derived from an EMBL/GenBank/DDBJ whole genome shotgun (WGS) entry which is preliminary data.</text>
</comment>
<proteinExistence type="predicted"/>
<dbReference type="NCBIfam" id="TIGR01439">
    <property type="entry name" value="lp_hng_hel_AbrB"/>
    <property type="match status" value="1"/>
</dbReference>
<protein>
    <submittedName>
        <fullName evidence="2">Transcriptional regulator, AbrB family</fullName>
    </submittedName>
</protein>
<gene>
    <name evidence="2" type="ORF">UX06_C0032G0028</name>
</gene>
<organism evidence="2 3">
    <name type="scientific">Candidatus Giovannonibacteria bacterium GW2011_GWA2_45_21</name>
    <dbReference type="NCBI Taxonomy" id="1618649"/>
    <lineage>
        <taxon>Bacteria</taxon>
        <taxon>Candidatus Giovannoniibacteriota</taxon>
    </lineage>
</organism>
<accession>A0A0G1PEM9</accession>
<feature type="domain" description="SpoVT-AbrB" evidence="1">
    <location>
        <begin position="11"/>
        <end position="56"/>
    </location>
</feature>
<dbReference type="SUPFAM" id="SSF89447">
    <property type="entry name" value="AbrB/MazE/MraZ-like"/>
    <property type="match status" value="1"/>
</dbReference>
<reference evidence="2 3" key="1">
    <citation type="journal article" date="2015" name="Nature">
        <title>rRNA introns, odd ribosomes, and small enigmatic genomes across a large radiation of phyla.</title>
        <authorList>
            <person name="Brown C.T."/>
            <person name="Hug L.A."/>
            <person name="Thomas B.C."/>
            <person name="Sharon I."/>
            <person name="Castelle C.J."/>
            <person name="Singh A."/>
            <person name="Wilkins M.J."/>
            <person name="Williams K.H."/>
            <person name="Banfield J.F."/>
        </authorList>
    </citation>
    <scope>NUCLEOTIDE SEQUENCE [LARGE SCALE GENOMIC DNA]</scope>
</reference>